<evidence type="ECO:0000313" key="2">
    <source>
        <dbReference type="EMBL" id="KGX86675.1"/>
    </source>
</evidence>
<organism evidence="2 3">
    <name type="scientific">Pontibacillus marinus BH030004 = DSM 16465</name>
    <dbReference type="NCBI Taxonomy" id="1385511"/>
    <lineage>
        <taxon>Bacteria</taxon>
        <taxon>Bacillati</taxon>
        <taxon>Bacillota</taxon>
        <taxon>Bacilli</taxon>
        <taxon>Bacillales</taxon>
        <taxon>Bacillaceae</taxon>
        <taxon>Pontibacillus</taxon>
    </lineage>
</organism>
<evidence type="ECO:0000256" key="1">
    <source>
        <dbReference type="SAM" id="Phobius"/>
    </source>
</evidence>
<proteinExistence type="predicted"/>
<keyword evidence="3" id="KW-1185">Reference proteome</keyword>
<accession>A0A0A5G6F6</accession>
<dbReference type="Proteomes" id="UP000030403">
    <property type="component" value="Unassembled WGS sequence"/>
</dbReference>
<keyword evidence="1" id="KW-0812">Transmembrane</keyword>
<gene>
    <name evidence="2" type="ORF">N783_11810</name>
</gene>
<dbReference type="STRING" id="1385511.GCA_000425225_00723"/>
<name>A0A0A5G6F6_9BACI</name>
<dbReference type="RefSeq" id="WP_027445328.1">
    <property type="nucleotide sequence ID" value="NZ_AULJ01000008.1"/>
</dbReference>
<keyword evidence="1" id="KW-1133">Transmembrane helix</keyword>
<feature type="transmembrane region" description="Helical" evidence="1">
    <location>
        <begin position="7"/>
        <end position="28"/>
    </location>
</feature>
<protein>
    <submittedName>
        <fullName evidence="2">Uncharacterized protein</fullName>
    </submittedName>
</protein>
<sequence length="174" mass="20653">MVIESEVWITAISGLSGAIIGGLASYWGSHVEIKHQNKLREKEDLEIKKRTSEMIKSFLIEELKMNNDKIKNLKPYLELDYDTFIADYQQTDIILPNDLRVNEFNNLKYELIKINIIPVKNIFNFYRMFELINNTNKLNVASKHEFNYIKINQERLESYINTYEKRFMDLYGSI</sequence>
<keyword evidence="1" id="KW-0472">Membrane</keyword>
<comment type="caution">
    <text evidence="2">The sequence shown here is derived from an EMBL/GenBank/DDBJ whole genome shotgun (WGS) entry which is preliminary data.</text>
</comment>
<dbReference type="AlphaFoldDB" id="A0A0A5G6F6"/>
<evidence type="ECO:0000313" key="3">
    <source>
        <dbReference type="Proteomes" id="UP000030403"/>
    </source>
</evidence>
<dbReference type="EMBL" id="AVPF01000029">
    <property type="protein sequence ID" value="KGX86675.1"/>
    <property type="molecule type" value="Genomic_DNA"/>
</dbReference>
<reference evidence="2 3" key="1">
    <citation type="submission" date="2013-08" db="EMBL/GenBank/DDBJ databases">
        <authorList>
            <person name="Huang J."/>
            <person name="Wang G."/>
        </authorList>
    </citation>
    <scope>NUCLEOTIDE SEQUENCE [LARGE SCALE GENOMIC DNA]</scope>
    <source>
        <strain evidence="2 3">BH030004</strain>
    </source>
</reference>